<dbReference type="EMBL" id="CP113257">
    <property type="protein sequence ID" value="WAE54551.1"/>
    <property type="molecule type" value="Genomic_DNA"/>
</dbReference>
<dbReference type="InterPro" id="IPR024331">
    <property type="entry name" value="DUF3859"/>
</dbReference>
<keyword evidence="1" id="KW-0732">Signal</keyword>
<evidence type="ECO:0000313" key="4">
    <source>
        <dbReference type="Proteomes" id="UP001164632"/>
    </source>
</evidence>
<dbReference type="Pfam" id="PF12975">
    <property type="entry name" value="DUF3859"/>
    <property type="match status" value="1"/>
</dbReference>
<evidence type="ECO:0000313" key="3">
    <source>
        <dbReference type="EMBL" id="WAE54551.1"/>
    </source>
</evidence>
<dbReference type="RefSeq" id="WP_267932708.1">
    <property type="nucleotide sequence ID" value="NZ_CP113257.1"/>
</dbReference>
<sequence>MSLVRLALAVAVLGMSAPLAQADVQVMGPVEYGLFETTKEDFQPGERVLTRRDQLIRQTTEIPAKLGSKFGLRYRLVGKQAADTPLTLLYLTPGVQTPDGKRHDKFEVVQALVPDVEQDVMAFEFTEPHEVVPGEWRMMVFQGDRKLAEQRFTVREQ</sequence>
<feature type="signal peptide" evidence="1">
    <location>
        <begin position="1"/>
        <end position="22"/>
    </location>
</feature>
<protein>
    <submittedName>
        <fullName evidence="3">DUF3859 domain-containing protein</fullName>
    </submittedName>
</protein>
<evidence type="ECO:0000259" key="2">
    <source>
        <dbReference type="Pfam" id="PF12975"/>
    </source>
</evidence>
<feature type="domain" description="DUF3859" evidence="2">
    <location>
        <begin position="25"/>
        <end position="154"/>
    </location>
</feature>
<accession>A0AA47I185</accession>
<reference evidence="3" key="1">
    <citation type="submission" date="2022-11" db="EMBL/GenBank/DDBJ databases">
        <title>Genomic of Pseudomonas TF18.</title>
        <authorList>
            <person name="Liu T."/>
        </authorList>
    </citation>
    <scope>NUCLEOTIDE SEQUENCE</scope>
    <source>
        <strain evidence="3">TF18</strain>
    </source>
</reference>
<dbReference type="Gene3D" id="2.60.40.2390">
    <property type="match status" value="1"/>
</dbReference>
<name>A0AA47I185_9GAMM</name>
<feature type="chain" id="PRO_5041429518" evidence="1">
    <location>
        <begin position="23"/>
        <end position="157"/>
    </location>
</feature>
<dbReference type="AlphaFoldDB" id="A0AA47I185"/>
<evidence type="ECO:0000256" key="1">
    <source>
        <dbReference type="SAM" id="SignalP"/>
    </source>
</evidence>
<dbReference type="Proteomes" id="UP001164632">
    <property type="component" value="Chromosome"/>
</dbReference>
<gene>
    <name evidence="3" type="ORF">OSV15_10495</name>
</gene>
<proteinExistence type="predicted"/>
<organism evidence="3 4">
    <name type="scientific">Stutzerimonas frequens</name>
    <dbReference type="NCBI Taxonomy" id="2968969"/>
    <lineage>
        <taxon>Bacteria</taxon>
        <taxon>Pseudomonadati</taxon>
        <taxon>Pseudomonadota</taxon>
        <taxon>Gammaproteobacteria</taxon>
        <taxon>Pseudomonadales</taxon>
        <taxon>Pseudomonadaceae</taxon>
        <taxon>Stutzerimonas</taxon>
    </lineage>
</organism>